<name>A0A4V1Q3F1_9AGAR</name>
<evidence type="ECO:0000256" key="1">
    <source>
        <dbReference type="SAM" id="MobiDB-lite"/>
    </source>
</evidence>
<feature type="transmembrane region" description="Helical" evidence="2">
    <location>
        <begin position="32"/>
        <end position="55"/>
    </location>
</feature>
<proteinExistence type="predicted"/>
<accession>A0A4V1Q3F1</accession>
<feature type="compositionally biased region" description="Basic and acidic residues" evidence="1">
    <location>
        <begin position="316"/>
        <end position="331"/>
    </location>
</feature>
<feature type="transmembrane region" description="Helical" evidence="2">
    <location>
        <begin position="226"/>
        <end position="245"/>
    </location>
</feature>
<dbReference type="Proteomes" id="UP000290288">
    <property type="component" value="Unassembled WGS sequence"/>
</dbReference>
<feature type="transmembrane region" description="Helical" evidence="2">
    <location>
        <begin position="184"/>
        <end position="206"/>
    </location>
</feature>
<evidence type="ECO:0008006" key="5">
    <source>
        <dbReference type="Google" id="ProtNLM"/>
    </source>
</evidence>
<gene>
    <name evidence="3" type="ORF">EST38_g7496</name>
</gene>
<dbReference type="AlphaFoldDB" id="A0A4V1Q3F1"/>
<keyword evidence="2" id="KW-1133">Transmembrane helix</keyword>
<sequence>MVEVGIHVFMSLYGLSVFLETPKHLRQGRRKYIMLSFLITILSALTGALDIAWMFQVLFRTTSGSEFFDVATEYNGNWDRSTDVISSGFTADGWRLYQHLLGFLIQATVSNPKINIDALSSASQLLTVATNIIVTTLITVHLIRTRRTLSKLLCPSIRADDPREVVLEYRNAGENRMYTKVISILIESAFPLSLFGVAAAIFQQIPVPRNQARAEAYLVWYHFIDGLFYSFCALSPHMIIFRVTIGRSWLKSPTMQQNGGNGALGPAANVDMEISKPIGFAHTVSGRQTTEIMIGTTYSGLEESSQRSFTAEELTDERRSDDFKLEEKSVL</sequence>
<keyword evidence="2" id="KW-0472">Membrane</keyword>
<feature type="transmembrane region" description="Helical" evidence="2">
    <location>
        <begin position="125"/>
        <end position="143"/>
    </location>
</feature>
<evidence type="ECO:0000313" key="3">
    <source>
        <dbReference type="EMBL" id="RXW18368.1"/>
    </source>
</evidence>
<keyword evidence="2" id="KW-0812">Transmembrane</keyword>
<protein>
    <recommendedName>
        <fullName evidence="5">G protein-coupled receptor</fullName>
    </recommendedName>
</protein>
<dbReference type="EMBL" id="SDEE01000271">
    <property type="protein sequence ID" value="RXW18368.1"/>
    <property type="molecule type" value="Genomic_DNA"/>
</dbReference>
<reference evidence="3 4" key="1">
    <citation type="submission" date="2019-01" db="EMBL/GenBank/DDBJ databases">
        <title>Draft genome sequence of Psathyrella aberdarensis IHI B618.</title>
        <authorList>
            <person name="Buettner E."/>
            <person name="Kellner H."/>
        </authorList>
    </citation>
    <scope>NUCLEOTIDE SEQUENCE [LARGE SCALE GENOMIC DNA]</scope>
    <source>
        <strain evidence="3 4">IHI B618</strain>
    </source>
</reference>
<feature type="region of interest" description="Disordered" evidence="1">
    <location>
        <begin position="302"/>
        <end position="331"/>
    </location>
</feature>
<evidence type="ECO:0000256" key="2">
    <source>
        <dbReference type="SAM" id="Phobius"/>
    </source>
</evidence>
<evidence type="ECO:0000313" key="4">
    <source>
        <dbReference type="Proteomes" id="UP000290288"/>
    </source>
</evidence>
<comment type="caution">
    <text evidence="3">The sequence shown here is derived from an EMBL/GenBank/DDBJ whole genome shotgun (WGS) entry which is preliminary data.</text>
</comment>
<organism evidence="3 4">
    <name type="scientific">Candolleomyces aberdarensis</name>
    <dbReference type="NCBI Taxonomy" id="2316362"/>
    <lineage>
        <taxon>Eukaryota</taxon>
        <taxon>Fungi</taxon>
        <taxon>Dikarya</taxon>
        <taxon>Basidiomycota</taxon>
        <taxon>Agaricomycotina</taxon>
        <taxon>Agaricomycetes</taxon>
        <taxon>Agaricomycetidae</taxon>
        <taxon>Agaricales</taxon>
        <taxon>Agaricineae</taxon>
        <taxon>Psathyrellaceae</taxon>
        <taxon>Candolleomyces</taxon>
    </lineage>
</organism>
<dbReference type="OrthoDB" id="3101512at2759"/>
<keyword evidence="4" id="KW-1185">Reference proteome</keyword>